<evidence type="ECO:0000259" key="1">
    <source>
        <dbReference type="Pfam" id="PF03435"/>
    </source>
</evidence>
<proteinExistence type="predicted"/>
<feature type="domain" description="Saccharopine dehydrogenase NADP binding" evidence="1">
    <location>
        <begin position="4"/>
        <end position="147"/>
    </location>
</feature>
<dbReference type="InterPro" id="IPR036291">
    <property type="entry name" value="NAD(P)-bd_dom_sf"/>
</dbReference>
<sequence length="436" mass="48511">MKMLLVGAGAVGESILRILQVRDPEGKWLEKVVVGDYDFDRAKEVCDHLKGDARFTPQQLNAKNKDELVDIIKKQGCDFVMDAAAPFVSNNIFDAAYEAGANYVSMGTWSVPYDPPKYGTLEGSFSEPMAKYNFDQHEKWKEKGNMACICLGIDPGVVDVFAKFAAEYLFDELKEIHVKDGGNLDIPNAGEDDITFGFNVWTVLDECVNPNVEWSKEKGYVTDVPFAGEETFEMPAGVGLNTLVKVEHEETVLMPRFLEKYGLEKVTFKIALDDNLIQALKVITSLGLRSLEPVEVNGVKVVPRDIVAACAPQPKDIGDEMVGKMCVGIHCKGIKDGKEREIFMYQPFDNQDSMEKWNMQAVVAQTGFGAAVGIELIGRGIWKDAGVYAPEYFDPIPYLQIMDEAGFEYGIVEMDSAYKTAKDKEMMAEIFESAKK</sequence>
<name>A0A9J6QTI8_9FIRM</name>
<accession>A0A9J6QTI8</accession>
<dbReference type="EMBL" id="JAOSHN010000002">
    <property type="protein sequence ID" value="MCU7378075.1"/>
    <property type="molecule type" value="Genomic_DNA"/>
</dbReference>
<reference evidence="3" key="1">
    <citation type="submission" date="2022-09" db="EMBL/GenBank/DDBJ databases">
        <title>Culturomic study of gut microbiota in children with autism spectrum disorder.</title>
        <authorList>
            <person name="Efimov B.A."/>
            <person name="Chaplin A.V."/>
            <person name="Sokolova S.R."/>
            <person name="Pikina A.P."/>
            <person name="Korzhanova M."/>
            <person name="Belova V."/>
            <person name="Korostin D."/>
        </authorList>
    </citation>
    <scope>NUCLEOTIDE SEQUENCE</scope>
    <source>
        <strain evidence="3">ASD5510</strain>
    </source>
</reference>
<dbReference type="PANTHER" id="PTHR43796">
    <property type="entry name" value="CARBOXYNORSPERMIDINE SYNTHASE"/>
    <property type="match status" value="1"/>
</dbReference>
<dbReference type="PANTHER" id="PTHR43796:SF2">
    <property type="entry name" value="CARBOXYNORSPERMIDINE SYNTHASE"/>
    <property type="match status" value="1"/>
</dbReference>
<protein>
    <submittedName>
        <fullName evidence="3">Saccharopine dehydrogenase NADP-binding domain-containing protein</fullName>
    </submittedName>
</protein>
<evidence type="ECO:0000313" key="4">
    <source>
        <dbReference type="Proteomes" id="UP001065549"/>
    </source>
</evidence>
<dbReference type="Gene3D" id="3.30.360.10">
    <property type="entry name" value="Dihydrodipicolinate Reductase, domain 2"/>
    <property type="match status" value="1"/>
</dbReference>
<dbReference type="Pfam" id="PF03435">
    <property type="entry name" value="Sacchrp_dh_NADP"/>
    <property type="match status" value="1"/>
</dbReference>
<organism evidence="3 4">
    <name type="scientific">Hominibacterium faecale</name>
    <dbReference type="NCBI Taxonomy" id="2839743"/>
    <lineage>
        <taxon>Bacteria</taxon>
        <taxon>Bacillati</taxon>
        <taxon>Bacillota</taxon>
        <taxon>Clostridia</taxon>
        <taxon>Peptostreptococcales</taxon>
        <taxon>Anaerovoracaceae</taxon>
        <taxon>Hominibacterium</taxon>
    </lineage>
</organism>
<dbReference type="Proteomes" id="UP001065549">
    <property type="component" value="Unassembled WGS sequence"/>
</dbReference>
<comment type="caution">
    <text evidence="3">The sequence shown here is derived from an EMBL/GenBank/DDBJ whole genome shotgun (WGS) entry which is preliminary data.</text>
</comment>
<evidence type="ECO:0000259" key="2">
    <source>
        <dbReference type="Pfam" id="PF16653"/>
    </source>
</evidence>
<dbReference type="RefSeq" id="WP_253019750.1">
    <property type="nucleotide sequence ID" value="NZ_JAJAGH010000006.1"/>
</dbReference>
<dbReference type="InterPro" id="IPR005097">
    <property type="entry name" value="Sacchrp_dh_NADP-bd"/>
</dbReference>
<dbReference type="InterPro" id="IPR032095">
    <property type="entry name" value="Sacchrp_dh-like_C"/>
</dbReference>
<gene>
    <name evidence="3" type="ORF">OBO34_06875</name>
</gene>
<dbReference type="SUPFAM" id="SSF51735">
    <property type="entry name" value="NAD(P)-binding Rossmann-fold domains"/>
    <property type="match status" value="1"/>
</dbReference>
<dbReference type="AlphaFoldDB" id="A0A9J6QTI8"/>
<dbReference type="Gene3D" id="3.40.50.720">
    <property type="entry name" value="NAD(P)-binding Rossmann-like Domain"/>
    <property type="match status" value="1"/>
</dbReference>
<keyword evidence="4" id="KW-1185">Reference proteome</keyword>
<dbReference type="Pfam" id="PF16653">
    <property type="entry name" value="Sacchrp_dh_C"/>
    <property type="match status" value="1"/>
</dbReference>
<evidence type="ECO:0000313" key="3">
    <source>
        <dbReference type="EMBL" id="MCU7378075.1"/>
    </source>
</evidence>
<feature type="domain" description="Saccharopine dehydrogenase-like C-terminal" evidence="2">
    <location>
        <begin position="152"/>
        <end position="404"/>
    </location>
</feature>